<keyword evidence="2" id="KW-0732">Signal</keyword>
<proteinExistence type="predicted"/>
<name>H1KDA9_METEX</name>
<evidence type="ECO:0000313" key="3">
    <source>
        <dbReference type="EMBL" id="EHP94540.1"/>
    </source>
</evidence>
<protein>
    <submittedName>
        <fullName evidence="3">Uncharacterized protein</fullName>
    </submittedName>
</protein>
<evidence type="ECO:0000256" key="1">
    <source>
        <dbReference type="SAM" id="MobiDB-lite"/>
    </source>
</evidence>
<evidence type="ECO:0000256" key="2">
    <source>
        <dbReference type="SAM" id="SignalP"/>
    </source>
</evidence>
<evidence type="ECO:0000313" key="4">
    <source>
        <dbReference type="Proteomes" id="UP000004382"/>
    </source>
</evidence>
<gene>
    <name evidence="3" type="ORF">MetexDRAFT_0621</name>
</gene>
<sequence length="334" mass="35576" precursor="true">MRTLAGALMLILCVGSAAAQEAADRCRDILVYAAHNINQSFRTTNMASDVKNAICNTSSGSTSSNRSGSGGLVVFGAFGMKGGGANQQIQQMQNQVCSSGQNELNDSQLDQTLSNLVDHESVAAWRACMDNQGTGLIGTIERDEDLVVLRLRWVARFDVDRAAIQSVQVSGVECPSIWEPGTAVGSVPLIVQCNGSRAKAVSIVVQTDRDAIRLRSPVVQVAIPQEPPAREATPAKSERDRCFDGETPLCDKLARENAAKCARSGGTPVDMRMCQQESILLQDVSTSTTARDRACAVDRSGAACREAGERLDIVTGRKEPPPVPGILPPRPAAR</sequence>
<dbReference type="PATRIC" id="fig|882800.3.peg.588"/>
<dbReference type="AlphaFoldDB" id="H1KDA9"/>
<dbReference type="RefSeq" id="WP_003596957.1">
    <property type="nucleotide sequence ID" value="NZ_AGJK01000008.1"/>
</dbReference>
<feature type="region of interest" description="Disordered" evidence="1">
    <location>
        <begin position="311"/>
        <end position="334"/>
    </location>
</feature>
<dbReference type="EMBL" id="AGJK01000008">
    <property type="protein sequence ID" value="EHP94540.1"/>
    <property type="molecule type" value="Genomic_DNA"/>
</dbReference>
<accession>H1KDA9</accession>
<feature type="compositionally biased region" description="Basic and acidic residues" evidence="1">
    <location>
        <begin position="311"/>
        <end position="320"/>
    </location>
</feature>
<organism evidence="3 4">
    <name type="scientific">Methylorubrum extorquens DSM 13060</name>
    <dbReference type="NCBI Taxonomy" id="882800"/>
    <lineage>
        <taxon>Bacteria</taxon>
        <taxon>Pseudomonadati</taxon>
        <taxon>Pseudomonadota</taxon>
        <taxon>Alphaproteobacteria</taxon>
        <taxon>Hyphomicrobiales</taxon>
        <taxon>Methylobacteriaceae</taxon>
        <taxon>Methylorubrum</taxon>
    </lineage>
</organism>
<feature type="signal peptide" evidence="2">
    <location>
        <begin position="1"/>
        <end position="19"/>
    </location>
</feature>
<feature type="chain" id="PRO_5003551814" evidence="2">
    <location>
        <begin position="20"/>
        <end position="334"/>
    </location>
</feature>
<reference evidence="3 4" key="1">
    <citation type="submission" date="2011-09" db="EMBL/GenBank/DDBJ databases">
        <title>The draft genome of Methylobacterium extorquens DSM 13060.</title>
        <authorList>
            <consortium name="US DOE Joint Genome Institute (JGI-PGF)"/>
            <person name="Lucas S."/>
            <person name="Han J."/>
            <person name="Lapidus A."/>
            <person name="Cheng J.-F."/>
            <person name="Goodwin L."/>
            <person name="Pitluck S."/>
            <person name="Peters L."/>
            <person name="Land M.L."/>
            <person name="Hauser L."/>
            <person name="Koskimaki J."/>
            <person name="Halonen O."/>
            <person name="Pirttila A."/>
            <person name="Frank C."/>
            <person name="Woyke T.J."/>
        </authorList>
    </citation>
    <scope>NUCLEOTIDE SEQUENCE [LARGE SCALE GENOMIC DNA]</scope>
    <source>
        <strain evidence="3 4">DSM 13060</strain>
    </source>
</reference>
<feature type="compositionally biased region" description="Pro residues" evidence="1">
    <location>
        <begin position="321"/>
        <end position="334"/>
    </location>
</feature>
<comment type="caution">
    <text evidence="3">The sequence shown here is derived from an EMBL/GenBank/DDBJ whole genome shotgun (WGS) entry which is preliminary data.</text>
</comment>
<dbReference type="Proteomes" id="UP000004382">
    <property type="component" value="Unassembled WGS sequence"/>
</dbReference>